<feature type="transmembrane region" description="Helical" evidence="1">
    <location>
        <begin position="127"/>
        <end position="150"/>
    </location>
</feature>
<gene>
    <name evidence="2" type="ORF">CWE14_04495</name>
</gene>
<keyword evidence="1" id="KW-0472">Membrane</keyword>
<evidence type="ECO:0008006" key="4">
    <source>
        <dbReference type="Google" id="ProtNLM"/>
    </source>
</evidence>
<dbReference type="EMBL" id="PIPO01000002">
    <property type="protein sequence ID" value="RUO33729.1"/>
    <property type="molecule type" value="Genomic_DNA"/>
</dbReference>
<keyword evidence="1" id="KW-0812">Transmembrane</keyword>
<dbReference type="RefSeq" id="WP_126798296.1">
    <property type="nucleotide sequence ID" value="NZ_PIPO01000002.1"/>
</dbReference>
<keyword evidence="1" id="KW-1133">Transmembrane helix</keyword>
<proteinExistence type="predicted"/>
<comment type="caution">
    <text evidence="2">The sequence shown here is derived from an EMBL/GenBank/DDBJ whole genome shotgun (WGS) entry which is preliminary data.</text>
</comment>
<feature type="transmembrane region" description="Helical" evidence="1">
    <location>
        <begin position="60"/>
        <end position="81"/>
    </location>
</feature>
<reference evidence="2 3" key="1">
    <citation type="journal article" date="2011" name="Front. Microbiol.">
        <title>Genomic signatures of strain selection and enhancement in Bacillus atrophaeus var. globigii, a historical biowarfare simulant.</title>
        <authorList>
            <person name="Gibbons H.S."/>
            <person name="Broomall S.M."/>
            <person name="McNew L.A."/>
            <person name="Daligault H."/>
            <person name="Chapman C."/>
            <person name="Bruce D."/>
            <person name="Karavis M."/>
            <person name="Krepps M."/>
            <person name="McGregor P.A."/>
            <person name="Hong C."/>
            <person name="Park K.H."/>
            <person name="Akmal A."/>
            <person name="Feldman A."/>
            <person name="Lin J.S."/>
            <person name="Chang W.E."/>
            <person name="Higgs B.W."/>
            <person name="Demirev P."/>
            <person name="Lindquist J."/>
            <person name="Liem A."/>
            <person name="Fochler E."/>
            <person name="Read T.D."/>
            <person name="Tapia R."/>
            <person name="Johnson S."/>
            <person name="Bishop-Lilly K.A."/>
            <person name="Detter C."/>
            <person name="Han C."/>
            <person name="Sozhamannan S."/>
            <person name="Rosenzweig C.N."/>
            <person name="Skowronski E.W."/>
        </authorList>
    </citation>
    <scope>NUCLEOTIDE SEQUENCE [LARGE SCALE GENOMIC DNA]</scope>
    <source>
        <strain evidence="2 3">Y4G10-17</strain>
    </source>
</reference>
<protein>
    <recommendedName>
        <fullName evidence="4">DUF5673 domain-containing protein</fullName>
    </recommendedName>
</protein>
<evidence type="ECO:0000313" key="3">
    <source>
        <dbReference type="Proteomes" id="UP000287823"/>
    </source>
</evidence>
<sequence length="263" mass="29073">MKQVTIGLFINLIIVVLFYFEAQQPTIDAGAYYILFHVSALCWLVSFVGLFLLIQSKTKIGAFLIMAGSAIFIPIGFIALLGGAKFMKSAQAQDLKLRSNSLASAPSAPDLSTTSRESLAFYSRKHFMSLTIILLITIVALFAVDLYFAAAISATYSILIGGLVLHFISAYTPTVTVGKDYIKLGMGLTQKSNLLLSDVRAINRDKKKIVLHVQRRDDRKLWEAPIYLTAMDEETQHQLYRTLQTRLKSPSNQASSATVLSPE</sequence>
<accession>A0A432WJ76</accession>
<evidence type="ECO:0000256" key="1">
    <source>
        <dbReference type="SAM" id="Phobius"/>
    </source>
</evidence>
<dbReference type="Proteomes" id="UP000287823">
    <property type="component" value="Unassembled WGS sequence"/>
</dbReference>
<name>A0A432WJ76_9GAMM</name>
<organism evidence="2 3">
    <name type="scientific">Aliidiomarina soli</name>
    <dbReference type="NCBI Taxonomy" id="1928574"/>
    <lineage>
        <taxon>Bacteria</taxon>
        <taxon>Pseudomonadati</taxon>
        <taxon>Pseudomonadota</taxon>
        <taxon>Gammaproteobacteria</taxon>
        <taxon>Alteromonadales</taxon>
        <taxon>Idiomarinaceae</taxon>
        <taxon>Aliidiomarina</taxon>
    </lineage>
</organism>
<dbReference type="AlphaFoldDB" id="A0A432WJ76"/>
<keyword evidence="3" id="KW-1185">Reference proteome</keyword>
<feature type="transmembrane region" description="Helical" evidence="1">
    <location>
        <begin position="156"/>
        <end position="177"/>
    </location>
</feature>
<feature type="transmembrane region" description="Helical" evidence="1">
    <location>
        <begin position="34"/>
        <end position="54"/>
    </location>
</feature>
<evidence type="ECO:0000313" key="2">
    <source>
        <dbReference type="EMBL" id="RUO33729.1"/>
    </source>
</evidence>
<feature type="transmembrane region" description="Helical" evidence="1">
    <location>
        <begin position="6"/>
        <end position="22"/>
    </location>
</feature>